<comment type="caution">
    <text evidence="2">The sequence shown here is derived from an EMBL/GenBank/DDBJ whole genome shotgun (WGS) entry which is preliminary data.</text>
</comment>
<name>T1BRK1_9ZZZZ</name>
<evidence type="ECO:0000259" key="1">
    <source>
        <dbReference type="PROSITE" id="PS50206"/>
    </source>
</evidence>
<dbReference type="Pfam" id="PF00581">
    <property type="entry name" value="Rhodanese"/>
    <property type="match status" value="1"/>
</dbReference>
<dbReference type="InterPro" id="IPR001763">
    <property type="entry name" value="Rhodanese-like_dom"/>
</dbReference>
<dbReference type="EMBL" id="AUZY01002879">
    <property type="protein sequence ID" value="EQD71173.1"/>
    <property type="molecule type" value="Genomic_DNA"/>
</dbReference>
<dbReference type="InterPro" id="IPR036873">
    <property type="entry name" value="Rhodanese-like_dom_sf"/>
</dbReference>
<gene>
    <name evidence="2" type="ORF">B1B_04606</name>
</gene>
<dbReference type="AlphaFoldDB" id="T1BRK1"/>
<feature type="domain" description="Rhodanese" evidence="1">
    <location>
        <begin position="26"/>
        <end position="114"/>
    </location>
</feature>
<dbReference type="SMART" id="SM00450">
    <property type="entry name" value="RHOD"/>
    <property type="match status" value="1"/>
</dbReference>
<proteinExistence type="predicted"/>
<dbReference type="SUPFAM" id="SSF52821">
    <property type="entry name" value="Rhodanese/Cell cycle control phosphatase"/>
    <property type="match status" value="1"/>
</dbReference>
<protein>
    <submittedName>
        <fullName evidence="2">Rhodanese-like domain protein</fullName>
    </submittedName>
</protein>
<evidence type="ECO:0000313" key="2">
    <source>
        <dbReference type="EMBL" id="EQD71173.1"/>
    </source>
</evidence>
<dbReference type="PANTHER" id="PTHR43031">
    <property type="entry name" value="FAD-DEPENDENT OXIDOREDUCTASE"/>
    <property type="match status" value="1"/>
</dbReference>
<dbReference type="PANTHER" id="PTHR43031:SF17">
    <property type="entry name" value="SULFURTRANSFERASE YTWF-RELATED"/>
    <property type="match status" value="1"/>
</dbReference>
<reference evidence="2" key="1">
    <citation type="submission" date="2013-08" db="EMBL/GenBank/DDBJ databases">
        <authorList>
            <person name="Mendez C."/>
            <person name="Richter M."/>
            <person name="Ferrer M."/>
            <person name="Sanchez J."/>
        </authorList>
    </citation>
    <scope>NUCLEOTIDE SEQUENCE</scope>
</reference>
<dbReference type="Gene3D" id="3.40.250.10">
    <property type="entry name" value="Rhodanese-like domain"/>
    <property type="match status" value="1"/>
</dbReference>
<dbReference type="PROSITE" id="PS50206">
    <property type="entry name" value="RHODANESE_3"/>
    <property type="match status" value="1"/>
</dbReference>
<sequence length="117" mass="13320">MRASLDGRTMVARTTPDEVARRLSEEPESLLLLDVRENEERVTAVIRPSIHIPMYEVPERLAEIPRDREVIIYCHHGSRSEMVAGFLEGEGYARVTNLSGGIDAWSVQVDRKVPRYT</sequence>
<organism evidence="2">
    <name type="scientific">mine drainage metagenome</name>
    <dbReference type="NCBI Taxonomy" id="410659"/>
    <lineage>
        <taxon>unclassified sequences</taxon>
        <taxon>metagenomes</taxon>
        <taxon>ecological metagenomes</taxon>
    </lineage>
</organism>
<accession>T1BRK1</accession>
<dbReference type="InterPro" id="IPR050229">
    <property type="entry name" value="GlpE_sulfurtransferase"/>
</dbReference>
<reference evidence="2" key="2">
    <citation type="journal article" date="2014" name="ISME J.">
        <title>Microbial stratification in low pH oxic and suboxic macroscopic growths along an acid mine drainage.</title>
        <authorList>
            <person name="Mendez-Garcia C."/>
            <person name="Mesa V."/>
            <person name="Sprenger R.R."/>
            <person name="Richter M."/>
            <person name="Diez M.S."/>
            <person name="Solano J."/>
            <person name="Bargiela R."/>
            <person name="Golyshina O.V."/>
            <person name="Manteca A."/>
            <person name="Ramos J.L."/>
            <person name="Gallego J.R."/>
            <person name="Llorente I."/>
            <person name="Martins Dos Santos V.A."/>
            <person name="Jensen O.N."/>
            <person name="Pelaez A.I."/>
            <person name="Sanchez J."/>
            <person name="Ferrer M."/>
        </authorList>
    </citation>
    <scope>NUCLEOTIDE SEQUENCE</scope>
</reference>